<evidence type="ECO:0000313" key="3">
    <source>
        <dbReference type="Proteomes" id="UP000199077"/>
    </source>
</evidence>
<protein>
    <submittedName>
        <fullName evidence="2">Uncharacterized protein</fullName>
    </submittedName>
</protein>
<keyword evidence="3" id="KW-1185">Reference proteome</keyword>
<dbReference type="EMBL" id="LT629711">
    <property type="protein sequence ID" value="SDP24072.1"/>
    <property type="molecule type" value="Genomic_DNA"/>
</dbReference>
<evidence type="ECO:0000313" key="2">
    <source>
        <dbReference type="EMBL" id="SDP24072.1"/>
    </source>
</evidence>
<sequence>MARRSDSSRFRAKAVRLPWATLAARQRDLQRQFEPGALSHLTHLTRAVRGAGGTGGTGGTAAFDERQLQLRSMDIHVSWACGPGLGVPHGPFTVWTRSPKDSPKRARIQVSGDSVPFVTWGPVEAGCVRVTCRPVDSSAPVAVYLFRTGEDADHAVAAGSVQPSSPAPLSITVRTSGATYAKVWNGTDITVAVQPLADIVDDPSWTPVEVVGLPVDQPAAGFDYDTSDQGPVASPMPPVDAAVQRLLRGGPPIGWGPVTQSGRLAPPWTAPDPKLLVEEVRKHLFPELPPMYDPSVREYLQHTITSPRAVDPPQHDGKMSSLNTQADTGPWPMLMLPAISDPFLNLATGFGASYSLERMDDQQVAVGYCDFLVTAKYARLAPPDRGGAEFAAYAPAPEPHLVVPAPTALLSERAGLVGPVEPDDPWRESIRLTWDRVPKNAAASPVTESALARYDLLTAGPAESLLPRRDAGGDRPLLISPDGSEGNTGFNRVALVDGGQEIPIGSGGRHVGYAVAVSDVHGIWSPWRDVTWDGTEPAPQPTRLISVALDTHYGGSTSCPATLKAEVAVEWLERTPTQVEIVAIYFPMTLATDVPRSGCRRARRRPLAASVATSAGPSPGTSPCRAAARCSHSAPTAPNG</sequence>
<name>A0A1H0R3H2_9MICO</name>
<dbReference type="STRING" id="443156.SAMN04489867_1830"/>
<feature type="region of interest" description="Disordered" evidence="1">
    <location>
        <begin position="597"/>
        <end position="640"/>
    </location>
</feature>
<evidence type="ECO:0000256" key="1">
    <source>
        <dbReference type="SAM" id="MobiDB-lite"/>
    </source>
</evidence>
<accession>A0A1H0R3H2</accession>
<reference evidence="3" key="1">
    <citation type="submission" date="2016-10" db="EMBL/GenBank/DDBJ databases">
        <authorList>
            <person name="Varghese N."/>
            <person name="Submissions S."/>
        </authorList>
    </citation>
    <scope>NUCLEOTIDE SEQUENCE [LARGE SCALE GENOMIC DNA]</scope>
    <source>
        <strain evidence="3">DSM 22329</strain>
    </source>
</reference>
<dbReference type="Proteomes" id="UP000199077">
    <property type="component" value="Chromosome I"/>
</dbReference>
<proteinExistence type="predicted"/>
<gene>
    <name evidence="2" type="ORF">SAMN04489867_1830</name>
</gene>
<dbReference type="OrthoDB" id="1490305at2"/>
<dbReference type="RefSeq" id="WP_157692962.1">
    <property type="nucleotide sequence ID" value="NZ_LT629711.1"/>
</dbReference>
<organism evidence="2 3">
    <name type="scientific">Pedococcus dokdonensis</name>
    <dbReference type="NCBI Taxonomy" id="443156"/>
    <lineage>
        <taxon>Bacteria</taxon>
        <taxon>Bacillati</taxon>
        <taxon>Actinomycetota</taxon>
        <taxon>Actinomycetes</taxon>
        <taxon>Micrococcales</taxon>
        <taxon>Intrasporangiaceae</taxon>
        <taxon>Pedococcus</taxon>
    </lineage>
</organism>
<dbReference type="AlphaFoldDB" id="A0A1H0R3H2"/>